<protein>
    <submittedName>
        <fullName evidence="4">Two-component system LytT family response regulator</fullName>
    </submittedName>
</protein>
<keyword evidence="5" id="KW-1185">Reference proteome</keyword>
<name>A0ABS4JKL9_9BACL</name>
<dbReference type="SMART" id="SM00850">
    <property type="entry name" value="LytTR"/>
    <property type="match status" value="1"/>
</dbReference>
<accession>A0ABS4JKL9</accession>
<evidence type="ECO:0000313" key="5">
    <source>
        <dbReference type="Proteomes" id="UP001519288"/>
    </source>
</evidence>
<dbReference type="RefSeq" id="WP_209865002.1">
    <property type="nucleotide sequence ID" value="NZ_JAGGLD010000007.1"/>
</dbReference>
<proteinExistence type="predicted"/>
<dbReference type="InterPro" id="IPR007492">
    <property type="entry name" value="LytTR_DNA-bd_dom"/>
</dbReference>
<organism evidence="4 5">
    <name type="scientific">Paenibacillus shirakamiensis</name>
    <dbReference type="NCBI Taxonomy" id="1265935"/>
    <lineage>
        <taxon>Bacteria</taxon>
        <taxon>Bacillati</taxon>
        <taxon>Bacillota</taxon>
        <taxon>Bacilli</taxon>
        <taxon>Bacillales</taxon>
        <taxon>Paenibacillaceae</taxon>
        <taxon>Paenibacillus</taxon>
    </lineage>
</organism>
<sequence length="245" mass="28013">MSIRLNILIVEDDPYITKLLLSCIDEIDGSIRVITATKSGEAWSIACKDQIDLFILDIQLSDYKGTTLAHQLRIMAPYSYTPILFATALAGNELTAFREIKCYGFLIKPFTKDEVISVLTDTIRYSQHLTYEQKHTLRIEQKSHIFEYELQQIVYIESFGKNLELHLRNSKDQTSSERISGLSLKKMLELLGSSSFVQCHKSYIINTSYITRIDKTHGIVELTDTLHPIPMGQKYKDNLVTRGAK</sequence>
<dbReference type="PROSITE" id="PS50110">
    <property type="entry name" value="RESPONSE_REGULATORY"/>
    <property type="match status" value="1"/>
</dbReference>
<dbReference type="Gene3D" id="3.40.50.2300">
    <property type="match status" value="1"/>
</dbReference>
<dbReference type="Pfam" id="PF04397">
    <property type="entry name" value="LytTR"/>
    <property type="match status" value="1"/>
</dbReference>
<dbReference type="PANTHER" id="PTHR37299:SF1">
    <property type="entry name" value="STAGE 0 SPORULATION PROTEIN A HOMOLOG"/>
    <property type="match status" value="1"/>
</dbReference>
<dbReference type="PROSITE" id="PS50930">
    <property type="entry name" value="HTH_LYTTR"/>
    <property type="match status" value="1"/>
</dbReference>
<feature type="modified residue" description="4-aspartylphosphate" evidence="1">
    <location>
        <position position="57"/>
    </location>
</feature>
<dbReference type="SUPFAM" id="SSF52172">
    <property type="entry name" value="CheY-like"/>
    <property type="match status" value="1"/>
</dbReference>
<evidence type="ECO:0000259" key="2">
    <source>
        <dbReference type="PROSITE" id="PS50110"/>
    </source>
</evidence>
<evidence type="ECO:0000256" key="1">
    <source>
        <dbReference type="PROSITE-ProRule" id="PRU00169"/>
    </source>
</evidence>
<dbReference type="EMBL" id="JAGGLD010000007">
    <property type="protein sequence ID" value="MBP2002260.1"/>
    <property type="molecule type" value="Genomic_DNA"/>
</dbReference>
<dbReference type="Pfam" id="PF00072">
    <property type="entry name" value="Response_reg"/>
    <property type="match status" value="1"/>
</dbReference>
<feature type="domain" description="HTH LytTR-type" evidence="3">
    <location>
        <begin position="137"/>
        <end position="245"/>
    </location>
</feature>
<gene>
    <name evidence="4" type="ORF">J2Z69_003332</name>
</gene>
<keyword evidence="1" id="KW-0597">Phosphoprotein</keyword>
<dbReference type="SMART" id="SM00448">
    <property type="entry name" value="REC"/>
    <property type="match status" value="1"/>
</dbReference>
<feature type="domain" description="Response regulatory" evidence="2">
    <location>
        <begin position="6"/>
        <end position="123"/>
    </location>
</feature>
<dbReference type="InterPro" id="IPR046947">
    <property type="entry name" value="LytR-like"/>
</dbReference>
<dbReference type="Gene3D" id="2.40.50.1020">
    <property type="entry name" value="LytTr DNA-binding domain"/>
    <property type="match status" value="1"/>
</dbReference>
<dbReference type="PANTHER" id="PTHR37299">
    <property type="entry name" value="TRANSCRIPTIONAL REGULATOR-RELATED"/>
    <property type="match status" value="1"/>
</dbReference>
<dbReference type="Proteomes" id="UP001519288">
    <property type="component" value="Unassembled WGS sequence"/>
</dbReference>
<evidence type="ECO:0000313" key="4">
    <source>
        <dbReference type="EMBL" id="MBP2002260.1"/>
    </source>
</evidence>
<dbReference type="InterPro" id="IPR011006">
    <property type="entry name" value="CheY-like_superfamily"/>
</dbReference>
<dbReference type="InterPro" id="IPR001789">
    <property type="entry name" value="Sig_transdc_resp-reg_receiver"/>
</dbReference>
<comment type="caution">
    <text evidence="4">The sequence shown here is derived from an EMBL/GenBank/DDBJ whole genome shotgun (WGS) entry which is preliminary data.</text>
</comment>
<evidence type="ECO:0000259" key="3">
    <source>
        <dbReference type="PROSITE" id="PS50930"/>
    </source>
</evidence>
<reference evidence="4 5" key="1">
    <citation type="submission" date="2021-03" db="EMBL/GenBank/DDBJ databases">
        <title>Genomic Encyclopedia of Type Strains, Phase IV (KMG-IV): sequencing the most valuable type-strain genomes for metagenomic binning, comparative biology and taxonomic classification.</title>
        <authorList>
            <person name="Goeker M."/>
        </authorList>
    </citation>
    <scope>NUCLEOTIDE SEQUENCE [LARGE SCALE GENOMIC DNA]</scope>
    <source>
        <strain evidence="4 5">DSM 26806</strain>
    </source>
</reference>